<accession>A0ABQ4NRB4</accession>
<comment type="caution">
    <text evidence="1">The sequence shown here is derived from an EMBL/GenBank/DDBJ whole genome shotgun (WGS) entry which is preliminary data.</text>
</comment>
<dbReference type="EMBL" id="BPFH01000009">
    <property type="protein sequence ID" value="GIT96965.1"/>
    <property type="molecule type" value="Genomic_DNA"/>
</dbReference>
<sequence length="112" mass="12496">MTVLRMGSPTKDPRTGILQLNVRVPADMKRLSGRRVSLPVGDERSAVKIGKQVVKTSLGTRDPSDRIVYKADSPKDAWKIHAEKRPRGHVARGSAATKWQMTRIGRFVRPLP</sequence>
<evidence type="ECO:0000313" key="2">
    <source>
        <dbReference type="Proteomes" id="UP000786693"/>
    </source>
</evidence>
<proteinExistence type="predicted"/>
<reference evidence="1 2" key="1">
    <citation type="submission" date="2021-05" db="EMBL/GenBank/DDBJ databases">
        <title>Bacteria Genome sequencing.</title>
        <authorList>
            <person name="Takabe Y."/>
            <person name="Nakajima Y."/>
            <person name="Suzuki S."/>
            <person name="Shiozaki T."/>
        </authorList>
    </citation>
    <scope>NUCLEOTIDE SEQUENCE [LARGE SCALE GENOMIC DNA]</scope>
    <source>
        <strain evidence="1 2">AI_62</strain>
    </source>
</reference>
<keyword evidence="2" id="KW-1185">Reference proteome</keyword>
<evidence type="ECO:0000313" key="1">
    <source>
        <dbReference type="EMBL" id="GIT96965.1"/>
    </source>
</evidence>
<dbReference type="Proteomes" id="UP000786693">
    <property type="component" value="Unassembled WGS sequence"/>
</dbReference>
<gene>
    <name evidence="1" type="ORF">JANAI62_35880</name>
</gene>
<name>A0ABQ4NRB4_9RHOB</name>
<protein>
    <submittedName>
        <fullName evidence="1">Uncharacterized protein</fullName>
    </submittedName>
</protein>
<organism evidence="1 2">
    <name type="scientific">Jannaschia pagri</name>
    <dbReference type="NCBI Taxonomy" id="2829797"/>
    <lineage>
        <taxon>Bacteria</taxon>
        <taxon>Pseudomonadati</taxon>
        <taxon>Pseudomonadota</taxon>
        <taxon>Alphaproteobacteria</taxon>
        <taxon>Rhodobacterales</taxon>
        <taxon>Roseobacteraceae</taxon>
        <taxon>Jannaschia</taxon>
    </lineage>
</organism>